<comment type="caution">
    <text evidence="4">The sequence shown here is derived from an EMBL/GenBank/DDBJ whole genome shotgun (WGS) entry which is preliminary data.</text>
</comment>
<feature type="compositionally biased region" description="Basic and acidic residues" evidence="1">
    <location>
        <begin position="310"/>
        <end position="320"/>
    </location>
</feature>
<feature type="region of interest" description="Disordered" evidence="1">
    <location>
        <begin position="212"/>
        <end position="271"/>
    </location>
</feature>
<evidence type="ECO:0000256" key="3">
    <source>
        <dbReference type="SAM" id="SignalP"/>
    </source>
</evidence>
<keyword evidence="3" id="KW-0732">Signal</keyword>
<organism evidence="4 5">
    <name type="scientific">Agrocybe chaxingu</name>
    <dbReference type="NCBI Taxonomy" id="84603"/>
    <lineage>
        <taxon>Eukaryota</taxon>
        <taxon>Fungi</taxon>
        <taxon>Dikarya</taxon>
        <taxon>Basidiomycota</taxon>
        <taxon>Agaricomycotina</taxon>
        <taxon>Agaricomycetes</taxon>
        <taxon>Agaricomycetidae</taxon>
        <taxon>Agaricales</taxon>
        <taxon>Agaricineae</taxon>
        <taxon>Strophariaceae</taxon>
        <taxon>Agrocybe</taxon>
    </lineage>
</organism>
<evidence type="ECO:0000313" key="4">
    <source>
        <dbReference type="EMBL" id="KAJ3511555.1"/>
    </source>
</evidence>
<keyword evidence="2" id="KW-0472">Membrane</keyword>
<name>A0A9W8MWW8_9AGAR</name>
<evidence type="ECO:0000256" key="1">
    <source>
        <dbReference type="SAM" id="MobiDB-lite"/>
    </source>
</evidence>
<reference evidence="4" key="1">
    <citation type="submission" date="2022-07" db="EMBL/GenBank/DDBJ databases">
        <title>Genome Sequence of Agrocybe chaxingu.</title>
        <authorList>
            <person name="Buettner E."/>
        </authorList>
    </citation>
    <scope>NUCLEOTIDE SEQUENCE</scope>
    <source>
        <strain evidence="4">MP-N11</strain>
    </source>
</reference>
<keyword evidence="2" id="KW-0812">Transmembrane</keyword>
<dbReference type="AlphaFoldDB" id="A0A9W8MWW8"/>
<feature type="chain" id="PRO_5040986642" evidence="3">
    <location>
        <begin position="25"/>
        <end position="349"/>
    </location>
</feature>
<feature type="compositionally biased region" description="Low complexity" evidence="1">
    <location>
        <begin position="231"/>
        <end position="241"/>
    </location>
</feature>
<feature type="region of interest" description="Disordered" evidence="1">
    <location>
        <begin position="298"/>
        <end position="340"/>
    </location>
</feature>
<evidence type="ECO:0000256" key="2">
    <source>
        <dbReference type="SAM" id="Phobius"/>
    </source>
</evidence>
<keyword evidence="5" id="KW-1185">Reference proteome</keyword>
<dbReference type="OrthoDB" id="2962799at2759"/>
<feature type="region of interest" description="Disordered" evidence="1">
    <location>
        <begin position="143"/>
        <end position="163"/>
    </location>
</feature>
<dbReference type="EMBL" id="JANKHO010000320">
    <property type="protein sequence ID" value="KAJ3511555.1"/>
    <property type="molecule type" value="Genomic_DNA"/>
</dbReference>
<feature type="signal peptide" evidence="3">
    <location>
        <begin position="1"/>
        <end position="24"/>
    </location>
</feature>
<proteinExistence type="predicted"/>
<sequence length="349" mass="38518">MVSLFWSWIFILQLSLVRPGFAHARVSPDYEVLAQRALETVYTRSLSKAEKTRNTFIALAIAGAVVLVVGILGLYLLYRRQKQKIPEPEAGAVEKPSWRMVDAKNDKMDWWRLSLRLQPTTPADPNLPEGSRIERLKAALNKKAGKAQPLLPTHTKPSPTETIRLPMQSIPDVKPKYPDILEKDYRAPMYPVDQSPPQIPALTRTLYDGGKQIPLNPRSPPRALVTQGMARSGSGRSGRSGTPRSPANRRRSWLTRHQPVAIDPSNPKLNYAVSMSKPRAAPVPPQDPRGSLVPVVPPKGALKRHPTPLHLDDSVSERKVRFGLPGSPRPSRMASPAIASPGFASLTAI</sequence>
<feature type="transmembrane region" description="Helical" evidence="2">
    <location>
        <begin position="56"/>
        <end position="78"/>
    </location>
</feature>
<protein>
    <submittedName>
        <fullName evidence="4">Uncharacterized protein</fullName>
    </submittedName>
</protein>
<keyword evidence="2" id="KW-1133">Transmembrane helix</keyword>
<accession>A0A9W8MWW8</accession>
<dbReference type="Proteomes" id="UP001148786">
    <property type="component" value="Unassembled WGS sequence"/>
</dbReference>
<gene>
    <name evidence="4" type="ORF">NLJ89_g4028</name>
</gene>
<evidence type="ECO:0000313" key="5">
    <source>
        <dbReference type="Proteomes" id="UP001148786"/>
    </source>
</evidence>